<keyword evidence="3" id="KW-1185">Reference proteome</keyword>
<dbReference type="Pfam" id="PF08445">
    <property type="entry name" value="FR47"/>
    <property type="match status" value="1"/>
</dbReference>
<evidence type="ECO:0000313" key="2">
    <source>
        <dbReference type="EMBL" id="KAI8033517.1"/>
    </source>
</evidence>
<feature type="domain" description="GCN5-related N-acetyltransferase Rv2170-like" evidence="1">
    <location>
        <begin position="82"/>
        <end position="146"/>
    </location>
</feature>
<evidence type="ECO:0000259" key="1">
    <source>
        <dbReference type="Pfam" id="PF08445"/>
    </source>
</evidence>
<dbReference type="AlphaFoldDB" id="A0A9Q0BIK6"/>
<proteinExistence type="predicted"/>
<sequence length="176" mass="19763">MFRHGSAPGLRSGCGSSGAALRVRHPTAEGRGCGHGTRYLAQQGRGFTHLPPGPHPLQQIFGHLPERHWRTDCLDLPERLLRLGMLQVLPKAERRGLGGLLAAAMTRRIARDEDVTLTAWIVATNWRSEALLKRIGYRKELDNEWIKLVPNPNPNPNPNPSVGELHIRHIRHIHHK</sequence>
<dbReference type="Gene3D" id="3.40.630.30">
    <property type="match status" value="1"/>
</dbReference>
<gene>
    <name evidence="2" type="ORF">M5D96_013749</name>
</gene>
<dbReference type="SUPFAM" id="SSF55729">
    <property type="entry name" value="Acyl-CoA N-acyltransferases (Nat)"/>
    <property type="match status" value="1"/>
</dbReference>
<organism evidence="2 3">
    <name type="scientific">Drosophila gunungcola</name>
    <name type="common">fruit fly</name>
    <dbReference type="NCBI Taxonomy" id="103775"/>
    <lineage>
        <taxon>Eukaryota</taxon>
        <taxon>Metazoa</taxon>
        <taxon>Ecdysozoa</taxon>
        <taxon>Arthropoda</taxon>
        <taxon>Hexapoda</taxon>
        <taxon>Insecta</taxon>
        <taxon>Pterygota</taxon>
        <taxon>Neoptera</taxon>
        <taxon>Endopterygota</taxon>
        <taxon>Diptera</taxon>
        <taxon>Brachycera</taxon>
        <taxon>Muscomorpha</taxon>
        <taxon>Ephydroidea</taxon>
        <taxon>Drosophilidae</taxon>
        <taxon>Drosophila</taxon>
        <taxon>Sophophora</taxon>
    </lineage>
</organism>
<dbReference type="Proteomes" id="UP001059596">
    <property type="component" value="Unassembled WGS sequence"/>
</dbReference>
<dbReference type="GO" id="GO:0016747">
    <property type="term" value="F:acyltransferase activity, transferring groups other than amino-acyl groups"/>
    <property type="evidence" value="ECO:0007669"/>
    <property type="project" value="InterPro"/>
</dbReference>
<protein>
    <recommendedName>
        <fullName evidence="1">GCN5-related N-acetyltransferase Rv2170-like domain-containing protein</fullName>
    </recommendedName>
</protein>
<reference evidence="2" key="1">
    <citation type="journal article" date="2023" name="Genome Biol. Evol.">
        <title>Long-read-based Genome Assembly of Drosophila gunungcola Reveals Fewer Chemosensory Genes in Flower-breeding Species.</title>
        <authorList>
            <person name="Negi A."/>
            <person name="Liao B.Y."/>
            <person name="Yeh S.D."/>
        </authorList>
    </citation>
    <scope>NUCLEOTIDE SEQUENCE</scope>
    <source>
        <strain evidence="2">Sukarami</strain>
    </source>
</reference>
<dbReference type="InterPro" id="IPR016181">
    <property type="entry name" value="Acyl_CoA_acyltransferase"/>
</dbReference>
<evidence type="ECO:0000313" key="3">
    <source>
        <dbReference type="Proteomes" id="UP001059596"/>
    </source>
</evidence>
<dbReference type="EMBL" id="JAMKOV010000128">
    <property type="protein sequence ID" value="KAI8033517.1"/>
    <property type="molecule type" value="Genomic_DNA"/>
</dbReference>
<dbReference type="InterPro" id="IPR013653">
    <property type="entry name" value="GCN5-like_dom"/>
</dbReference>
<accession>A0A9Q0BIK6</accession>
<name>A0A9Q0BIK6_9MUSC</name>
<comment type="caution">
    <text evidence="2">The sequence shown here is derived from an EMBL/GenBank/DDBJ whole genome shotgun (WGS) entry which is preliminary data.</text>
</comment>